<dbReference type="Gene3D" id="1.10.555.10">
    <property type="entry name" value="Rho GTPase activation protein"/>
    <property type="match status" value="1"/>
</dbReference>
<dbReference type="PANTHER" id="PTHR46199:SF3">
    <property type="entry name" value="RAC GTPASE-ACTIVATING PROTEIN 1"/>
    <property type="match status" value="1"/>
</dbReference>
<evidence type="ECO:0000256" key="1">
    <source>
        <dbReference type="SAM" id="MobiDB-lite"/>
    </source>
</evidence>
<dbReference type="GO" id="GO:0007266">
    <property type="term" value="P:Rho protein signal transduction"/>
    <property type="evidence" value="ECO:0007669"/>
    <property type="project" value="TreeGrafter"/>
</dbReference>
<protein>
    <submittedName>
        <fullName evidence="3">Rac gtpase-activating 1-like protein</fullName>
    </submittedName>
</protein>
<dbReference type="GO" id="GO:0005634">
    <property type="term" value="C:nucleus"/>
    <property type="evidence" value="ECO:0007669"/>
    <property type="project" value="TreeGrafter"/>
</dbReference>
<dbReference type="GO" id="GO:0097149">
    <property type="term" value="C:centralspindlin complex"/>
    <property type="evidence" value="ECO:0007669"/>
    <property type="project" value="TreeGrafter"/>
</dbReference>
<dbReference type="GO" id="GO:0005096">
    <property type="term" value="F:GTPase activator activity"/>
    <property type="evidence" value="ECO:0007669"/>
    <property type="project" value="TreeGrafter"/>
</dbReference>
<organism evidence="3">
    <name type="scientific">Dermatophagoides farinae</name>
    <name type="common">American house dust mite</name>
    <dbReference type="NCBI Taxonomy" id="6954"/>
    <lineage>
        <taxon>Eukaryota</taxon>
        <taxon>Metazoa</taxon>
        <taxon>Ecdysozoa</taxon>
        <taxon>Arthropoda</taxon>
        <taxon>Chelicerata</taxon>
        <taxon>Arachnida</taxon>
        <taxon>Acari</taxon>
        <taxon>Acariformes</taxon>
        <taxon>Sarcoptiformes</taxon>
        <taxon>Astigmata</taxon>
        <taxon>Psoroptidia</taxon>
        <taxon>Analgoidea</taxon>
        <taxon>Pyroglyphidae</taxon>
        <taxon>Dermatophagoidinae</taxon>
        <taxon>Dermatophagoides</taxon>
    </lineage>
</organism>
<dbReference type="SUPFAM" id="SSF48350">
    <property type="entry name" value="GTPase activation domain, GAP"/>
    <property type="match status" value="1"/>
</dbReference>
<reference evidence="3" key="1">
    <citation type="submission" date="2020-06" db="EMBL/GenBank/DDBJ databases">
        <authorList>
            <person name="Ji K."/>
            <person name="Li J."/>
        </authorList>
    </citation>
    <scope>NUCLEOTIDE SEQUENCE</scope>
    <source>
        <strain evidence="3">JKM2019</strain>
        <tissue evidence="3">Whole body</tissue>
    </source>
</reference>
<gene>
    <name evidence="3" type="ORF">HUG17_0393</name>
</gene>
<dbReference type="GO" id="GO:0000281">
    <property type="term" value="P:mitotic cytokinesis"/>
    <property type="evidence" value="ECO:0007669"/>
    <property type="project" value="TreeGrafter"/>
</dbReference>
<feature type="domain" description="Rho-GAP" evidence="2">
    <location>
        <begin position="323"/>
        <end position="512"/>
    </location>
</feature>
<feature type="region of interest" description="Disordered" evidence="1">
    <location>
        <begin position="46"/>
        <end position="66"/>
    </location>
</feature>
<accession>A0A9D4P8A2</accession>
<dbReference type="InterPro" id="IPR000198">
    <property type="entry name" value="RhoGAP_dom"/>
</dbReference>
<dbReference type="GO" id="GO:0030496">
    <property type="term" value="C:midbody"/>
    <property type="evidence" value="ECO:0007669"/>
    <property type="project" value="TreeGrafter"/>
</dbReference>
<sequence>MYGTYQRRRCSFVPWLVGQFNDIIEWKTQVAQNDLEYQAQRANNSSNYQRRYSNTSESFAQSGLQRSATDSSINRCFQYQSSSDLNCHLNEKQQRPLSPSKKRRVIKLRLRKGQDDLDHKLSQLRHETIENRIDESNDENVDEVSSSNITIVEPVEITSAQIDSIETVLVEHMVSIAIDNKEEIKPYENNDQLITDIQEVERPISPKPTIDENNNAMLEMDKPSEPEKVKQSMNSYNVLLEKLASSYRHHFQMKTVFKQNAGIEKPMGKQTSISRHCFCGKEFNFSDKYLQCFNCLTGCHTNCGQIVPRPCIRYVDPFIRPSKTIANYIFPRSKPLIPALLVHLCGQIERECQKDDCSSGKLSSFELYYIHSEMLKPVKDQCKRLLQDAKHGFPRLDECNLDHLCGMVKYFLGEMIEPLFPKQLWKDYSPLIHKKSDQELREKLLESLKQFNAANLHSLCFILVHLKHLIRCGFQNGDILTDIFCPILMGELEYKRKLRLMKLMFDLEEKILVSFAQL</sequence>
<dbReference type="PANTHER" id="PTHR46199">
    <property type="entry name" value="RAC GTPASE-ACTIVATING PROTEIN 1"/>
    <property type="match status" value="1"/>
</dbReference>
<dbReference type="GO" id="GO:0032154">
    <property type="term" value="C:cleavage furrow"/>
    <property type="evidence" value="ECO:0007669"/>
    <property type="project" value="TreeGrafter"/>
</dbReference>
<feature type="compositionally biased region" description="Polar residues" evidence="1">
    <location>
        <begin position="57"/>
        <end position="66"/>
    </location>
</feature>
<dbReference type="GO" id="GO:0051256">
    <property type="term" value="P:mitotic spindle midzone assembly"/>
    <property type="evidence" value="ECO:0007669"/>
    <property type="project" value="TreeGrafter"/>
</dbReference>
<proteinExistence type="predicted"/>
<dbReference type="Pfam" id="PF00620">
    <property type="entry name" value="RhoGAP"/>
    <property type="match status" value="1"/>
</dbReference>
<dbReference type="PROSITE" id="PS50238">
    <property type="entry name" value="RHOGAP"/>
    <property type="match status" value="1"/>
</dbReference>
<dbReference type="Proteomes" id="UP000828236">
    <property type="component" value="Unassembled WGS sequence"/>
</dbReference>
<dbReference type="SMART" id="SM00324">
    <property type="entry name" value="RhoGAP"/>
    <property type="match status" value="1"/>
</dbReference>
<name>A0A9D4P8A2_DERFA</name>
<dbReference type="InterPro" id="IPR008936">
    <property type="entry name" value="Rho_GTPase_activation_prot"/>
</dbReference>
<reference evidence="3" key="2">
    <citation type="journal article" date="2021" name="World Allergy Organ. J.">
        <title>Chromosome-level assembly of Dermatophagoides farinae genome and transcriptome reveals two novel allergens Der f 37 and Der f 39.</title>
        <authorList>
            <person name="Chen J."/>
            <person name="Cai Z."/>
            <person name="Fan D."/>
            <person name="Hu J."/>
            <person name="Hou Y."/>
            <person name="He Y."/>
            <person name="Zhang Z."/>
            <person name="Zhao Z."/>
            <person name="Gao P."/>
            <person name="Hu W."/>
            <person name="Sun J."/>
            <person name="Li J."/>
            <person name="Ji K."/>
        </authorList>
    </citation>
    <scope>NUCLEOTIDE SEQUENCE</scope>
    <source>
        <strain evidence="3">JKM2019</strain>
    </source>
</reference>
<dbReference type="GO" id="GO:0051233">
    <property type="term" value="C:spindle midzone"/>
    <property type="evidence" value="ECO:0007669"/>
    <property type="project" value="TreeGrafter"/>
</dbReference>
<evidence type="ECO:0000313" key="3">
    <source>
        <dbReference type="EMBL" id="KAH7644855.1"/>
    </source>
</evidence>
<dbReference type="AlphaFoldDB" id="A0A9D4P8A2"/>
<evidence type="ECO:0000259" key="2">
    <source>
        <dbReference type="PROSITE" id="PS50238"/>
    </source>
</evidence>
<dbReference type="EMBL" id="SDOV01000001">
    <property type="protein sequence ID" value="KAH7644855.1"/>
    <property type="molecule type" value="Genomic_DNA"/>
</dbReference>
<comment type="caution">
    <text evidence="3">The sequence shown here is derived from an EMBL/GenBank/DDBJ whole genome shotgun (WGS) entry which is preliminary data.</text>
</comment>
<feature type="compositionally biased region" description="Low complexity" evidence="1">
    <location>
        <begin position="46"/>
        <end position="56"/>
    </location>
</feature>